<protein>
    <recommendedName>
        <fullName evidence="3">F-box domain-containing protein</fullName>
    </recommendedName>
</protein>
<proteinExistence type="predicted"/>
<reference evidence="1 2" key="1">
    <citation type="submission" date="2016-05" db="EMBL/GenBank/DDBJ databases">
        <title>A degradative enzymes factory behind the ericoid mycorrhizal symbiosis.</title>
        <authorList>
            <consortium name="DOE Joint Genome Institute"/>
            <person name="Martino E."/>
            <person name="Morin E."/>
            <person name="Grelet G."/>
            <person name="Kuo A."/>
            <person name="Kohler A."/>
            <person name="Daghino S."/>
            <person name="Barry K."/>
            <person name="Choi C."/>
            <person name="Cichocki N."/>
            <person name="Clum A."/>
            <person name="Copeland A."/>
            <person name="Hainaut M."/>
            <person name="Haridas S."/>
            <person name="Labutti K."/>
            <person name="Lindquist E."/>
            <person name="Lipzen A."/>
            <person name="Khouja H.-R."/>
            <person name="Murat C."/>
            <person name="Ohm R."/>
            <person name="Olson A."/>
            <person name="Spatafora J."/>
            <person name="Veneault-Fourrey C."/>
            <person name="Henrissat B."/>
            <person name="Grigoriev I."/>
            <person name="Martin F."/>
            <person name="Perotto S."/>
        </authorList>
    </citation>
    <scope>NUCLEOTIDE SEQUENCE [LARGE SCALE GENOMIC DNA]</scope>
    <source>
        <strain evidence="1 2">UAMH 7357</strain>
    </source>
</reference>
<dbReference type="STRING" id="1745343.A0A2J6QH13"/>
<dbReference type="SUPFAM" id="SSF81383">
    <property type="entry name" value="F-box domain"/>
    <property type="match status" value="1"/>
</dbReference>
<accession>A0A2J6QH13</accession>
<dbReference type="EMBL" id="KZ613470">
    <property type="protein sequence ID" value="PMD25542.1"/>
    <property type="molecule type" value="Genomic_DNA"/>
</dbReference>
<gene>
    <name evidence="1" type="ORF">NA56DRAFT_438340</name>
</gene>
<dbReference type="InterPro" id="IPR036047">
    <property type="entry name" value="F-box-like_dom_sf"/>
</dbReference>
<evidence type="ECO:0000313" key="2">
    <source>
        <dbReference type="Proteomes" id="UP000235672"/>
    </source>
</evidence>
<name>A0A2J6QH13_9HELO</name>
<evidence type="ECO:0000313" key="1">
    <source>
        <dbReference type="EMBL" id="PMD25542.1"/>
    </source>
</evidence>
<dbReference type="AlphaFoldDB" id="A0A2J6QH13"/>
<organism evidence="1 2">
    <name type="scientific">Hyaloscypha hepaticicola</name>
    <dbReference type="NCBI Taxonomy" id="2082293"/>
    <lineage>
        <taxon>Eukaryota</taxon>
        <taxon>Fungi</taxon>
        <taxon>Dikarya</taxon>
        <taxon>Ascomycota</taxon>
        <taxon>Pezizomycotina</taxon>
        <taxon>Leotiomycetes</taxon>
        <taxon>Helotiales</taxon>
        <taxon>Hyaloscyphaceae</taxon>
        <taxon>Hyaloscypha</taxon>
    </lineage>
</organism>
<dbReference type="OrthoDB" id="3800738at2759"/>
<sequence length="185" mass="22088">MLHRKTICPYSPEWTGCRHLPNPDCCQFLSSSKWSSSIFLPPNDLLRVQRVCRLWKDTTEHSLALQKKLFFQPISDTSREAELNTLLQDVFPQFLDLYSDHWHKYVASPEDFALINWFNNPARRDRILRPEASWRRIHPIQPPTMIQYVVLEISCTCFYERDKGLVIIFSIFRNRVRVWDFSGIW</sequence>
<keyword evidence="2" id="KW-1185">Reference proteome</keyword>
<dbReference type="Proteomes" id="UP000235672">
    <property type="component" value="Unassembled WGS sequence"/>
</dbReference>
<evidence type="ECO:0008006" key="3">
    <source>
        <dbReference type="Google" id="ProtNLM"/>
    </source>
</evidence>